<evidence type="ECO:0000256" key="2">
    <source>
        <dbReference type="ARBA" id="ARBA00022737"/>
    </source>
</evidence>
<keyword evidence="4" id="KW-0067">ATP-binding</keyword>
<evidence type="ECO:0000256" key="3">
    <source>
        <dbReference type="ARBA" id="ARBA00022741"/>
    </source>
</evidence>
<sequence length="56" mass="6127">MNRRVVLETKGIVKVFPGVRALNKVYFILHEGEIRALVGENGAGKTTLVKILSGAY</sequence>
<dbReference type="InterPro" id="IPR027417">
    <property type="entry name" value="P-loop_NTPase"/>
</dbReference>
<organism evidence="6">
    <name type="scientific">marine sediment metagenome</name>
    <dbReference type="NCBI Taxonomy" id="412755"/>
    <lineage>
        <taxon>unclassified sequences</taxon>
        <taxon>metagenomes</taxon>
        <taxon>ecological metagenomes</taxon>
    </lineage>
</organism>
<dbReference type="GO" id="GO:0005524">
    <property type="term" value="F:ATP binding"/>
    <property type="evidence" value="ECO:0007669"/>
    <property type="project" value="UniProtKB-KW"/>
</dbReference>
<accession>X1S2I3</accession>
<dbReference type="PANTHER" id="PTHR43790:SF9">
    <property type="entry name" value="GALACTOFURANOSE TRANSPORTER ATP-BINDING PROTEIN YTFR"/>
    <property type="match status" value="1"/>
</dbReference>
<dbReference type="SUPFAM" id="SSF52540">
    <property type="entry name" value="P-loop containing nucleoside triphosphate hydrolases"/>
    <property type="match status" value="1"/>
</dbReference>
<dbReference type="GO" id="GO:0016887">
    <property type="term" value="F:ATP hydrolysis activity"/>
    <property type="evidence" value="ECO:0007669"/>
    <property type="project" value="InterPro"/>
</dbReference>
<dbReference type="AlphaFoldDB" id="X1S2I3"/>
<feature type="domain" description="ABC transporter" evidence="5">
    <location>
        <begin position="22"/>
        <end position="55"/>
    </location>
</feature>
<proteinExistence type="predicted"/>
<name>X1S2I3_9ZZZZ</name>
<keyword evidence="2" id="KW-0677">Repeat</keyword>
<feature type="non-terminal residue" evidence="6">
    <location>
        <position position="56"/>
    </location>
</feature>
<comment type="caution">
    <text evidence="6">The sequence shown here is derived from an EMBL/GenBank/DDBJ whole genome shotgun (WGS) entry which is preliminary data.</text>
</comment>
<keyword evidence="3" id="KW-0547">Nucleotide-binding</keyword>
<evidence type="ECO:0000259" key="5">
    <source>
        <dbReference type="Pfam" id="PF00005"/>
    </source>
</evidence>
<dbReference type="PANTHER" id="PTHR43790">
    <property type="entry name" value="CARBOHYDRATE TRANSPORT ATP-BINDING PROTEIN MG119-RELATED"/>
    <property type="match status" value="1"/>
</dbReference>
<evidence type="ECO:0000256" key="4">
    <source>
        <dbReference type="ARBA" id="ARBA00022840"/>
    </source>
</evidence>
<gene>
    <name evidence="6" type="ORF">S12H4_10237</name>
</gene>
<protein>
    <recommendedName>
        <fullName evidence="5">ABC transporter domain-containing protein</fullName>
    </recommendedName>
</protein>
<dbReference type="Pfam" id="PF00005">
    <property type="entry name" value="ABC_tran"/>
    <property type="match status" value="1"/>
</dbReference>
<evidence type="ECO:0000313" key="6">
    <source>
        <dbReference type="EMBL" id="GAI61979.1"/>
    </source>
</evidence>
<keyword evidence="1" id="KW-0813">Transport</keyword>
<dbReference type="InterPro" id="IPR050107">
    <property type="entry name" value="ABC_carbohydrate_import_ATPase"/>
</dbReference>
<dbReference type="EMBL" id="BARW01004335">
    <property type="protein sequence ID" value="GAI61979.1"/>
    <property type="molecule type" value="Genomic_DNA"/>
</dbReference>
<reference evidence="6" key="1">
    <citation type="journal article" date="2014" name="Front. Microbiol.">
        <title>High frequency of phylogenetically diverse reductive dehalogenase-homologous genes in deep subseafloor sedimentary metagenomes.</title>
        <authorList>
            <person name="Kawai M."/>
            <person name="Futagami T."/>
            <person name="Toyoda A."/>
            <person name="Takaki Y."/>
            <person name="Nishi S."/>
            <person name="Hori S."/>
            <person name="Arai W."/>
            <person name="Tsubouchi T."/>
            <person name="Morono Y."/>
            <person name="Uchiyama I."/>
            <person name="Ito T."/>
            <person name="Fujiyama A."/>
            <person name="Inagaki F."/>
            <person name="Takami H."/>
        </authorList>
    </citation>
    <scope>NUCLEOTIDE SEQUENCE</scope>
    <source>
        <strain evidence="6">Expedition CK06-06</strain>
    </source>
</reference>
<dbReference type="Gene3D" id="3.40.50.300">
    <property type="entry name" value="P-loop containing nucleotide triphosphate hydrolases"/>
    <property type="match status" value="1"/>
</dbReference>
<evidence type="ECO:0000256" key="1">
    <source>
        <dbReference type="ARBA" id="ARBA00022448"/>
    </source>
</evidence>
<dbReference type="InterPro" id="IPR003439">
    <property type="entry name" value="ABC_transporter-like_ATP-bd"/>
</dbReference>